<dbReference type="KEGG" id="mec:Q7C_388"/>
<dbReference type="STRING" id="754477.Q7C_388"/>
<keyword evidence="4" id="KW-0408">Iron</keyword>
<comment type="subcellular location">
    <subcellularLocation>
        <location evidence="1">Cell envelope</location>
    </subcellularLocation>
</comment>
<dbReference type="RefSeq" id="WP_014703013.1">
    <property type="nucleotide sequence ID" value="NC_017856.1"/>
</dbReference>
<dbReference type="PROSITE" id="PS50983">
    <property type="entry name" value="FE_B12_PBP"/>
    <property type="match status" value="1"/>
</dbReference>
<evidence type="ECO:0000256" key="5">
    <source>
        <dbReference type="ARBA" id="ARBA00022729"/>
    </source>
</evidence>
<organism evidence="8 9">
    <name type="scientific">Methylophaga frappieri (strain ATCC BAA-2434 / DSM 25690 / JAM7)</name>
    <dbReference type="NCBI Taxonomy" id="754477"/>
    <lineage>
        <taxon>Bacteria</taxon>
        <taxon>Pseudomonadati</taxon>
        <taxon>Pseudomonadota</taxon>
        <taxon>Gammaproteobacteria</taxon>
        <taxon>Thiotrichales</taxon>
        <taxon>Piscirickettsiaceae</taxon>
        <taxon>Methylophaga</taxon>
    </lineage>
</organism>
<sequence precursor="true">MRLSKAILLSVMPLWFSLSAHSADYPLTITDDRGKQVTFNAQPESIASISAFGADLLAALGKQATGMSTLNHQQSAFLGDTINDMVDLGEIHETNMELLTELNPDLTIGIRTYTEPFEKKFEEIGKFLAFDLVTYADSVESVEAVSAALGEADKGKQLNAEFADSLKAHQAKAPGRPSVVFLWHWADVPYGFYNHHLTMEIVSALQAHNAIGDSPQPDVQPLDSAPVSMETLLQLDPDIIVSFKGDAGPIQNHPVWHRLSAVKNGRAYRVGDQYVMPHGPIARDMILRELAYLFYPDHFPEPADIPAAARATAMTFTEN</sequence>
<keyword evidence="4" id="KW-0406">Ion transport</keyword>
<keyword evidence="5 6" id="KW-0732">Signal</keyword>
<evidence type="ECO:0000256" key="6">
    <source>
        <dbReference type="SAM" id="SignalP"/>
    </source>
</evidence>
<dbReference type="PATRIC" id="fig|754477.3.peg.383"/>
<reference evidence="8 9" key="1">
    <citation type="journal article" date="2012" name="J. Bacteriol.">
        <title>Complete genome sequences of Methylophaga sp. strain JAM1 and Methylophaga sp. strain JAM7.</title>
        <authorList>
            <person name="Villeneuve C."/>
            <person name="Martineau C."/>
            <person name="Mauffrey F."/>
            <person name="Villemur R."/>
        </authorList>
    </citation>
    <scope>NUCLEOTIDE SEQUENCE [LARGE SCALE GENOMIC DNA]</scope>
    <source>
        <strain evidence="8 9">JAM7</strain>
    </source>
</reference>
<evidence type="ECO:0000256" key="1">
    <source>
        <dbReference type="ARBA" id="ARBA00004196"/>
    </source>
</evidence>
<feature type="signal peptide" evidence="6">
    <location>
        <begin position="1"/>
        <end position="22"/>
    </location>
</feature>
<gene>
    <name evidence="8" type="ordered locus">Q7C_388</name>
</gene>
<comment type="similarity">
    <text evidence="2">Belongs to the bacterial solute-binding protein 8 family.</text>
</comment>
<dbReference type="EMBL" id="CP003380">
    <property type="protein sequence ID" value="AFJ01563.1"/>
    <property type="molecule type" value="Genomic_DNA"/>
</dbReference>
<dbReference type="AlphaFoldDB" id="I1YF70"/>
<feature type="chain" id="PRO_5003653925" evidence="6">
    <location>
        <begin position="23"/>
        <end position="319"/>
    </location>
</feature>
<dbReference type="Gene3D" id="3.40.50.1980">
    <property type="entry name" value="Nitrogenase molybdenum iron protein domain"/>
    <property type="match status" value="2"/>
</dbReference>
<evidence type="ECO:0000259" key="7">
    <source>
        <dbReference type="PROSITE" id="PS50983"/>
    </source>
</evidence>
<keyword evidence="3" id="KW-0813">Transport</keyword>
<evidence type="ECO:0000313" key="8">
    <source>
        <dbReference type="EMBL" id="AFJ01563.1"/>
    </source>
</evidence>
<accession>I1YF70</accession>
<dbReference type="PANTHER" id="PTHR30532:SF1">
    <property type="entry name" value="IRON(3+)-HYDROXAMATE-BINDING PROTEIN FHUD"/>
    <property type="match status" value="1"/>
</dbReference>
<dbReference type="SUPFAM" id="SSF53807">
    <property type="entry name" value="Helical backbone' metal receptor"/>
    <property type="match status" value="1"/>
</dbReference>
<proteinExistence type="inferred from homology"/>
<dbReference type="OrthoDB" id="6160519at2"/>
<evidence type="ECO:0000256" key="4">
    <source>
        <dbReference type="ARBA" id="ARBA00022496"/>
    </source>
</evidence>
<dbReference type="Proteomes" id="UP000009145">
    <property type="component" value="Chromosome"/>
</dbReference>
<dbReference type="GO" id="GO:0030288">
    <property type="term" value="C:outer membrane-bounded periplasmic space"/>
    <property type="evidence" value="ECO:0007669"/>
    <property type="project" value="TreeGrafter"/>
</dbReference>
<keyword evidence="4" id="KW-0410">Iron transport</keyword>
<dbReference type="Pfam" id="PF01497">
    <property type="entry name" value="Peripla_BP_2"/>
    <property type="match status" value="1"/>
</dbReference>
<dbReference type="InterPro" id="IPR051313">
    <property type="entry name" value="Bact_iron-sidero_bind"/>
</dbReference>
<evidence type="ECO:0000256" key="3">
    <source>
        <dbReference type="ARBA" id="ARBA00022448"/>
    </source>
</evidence>
<keyword evidence="9" id="KW-1185">Reference proteome</keyword>
<name>I1YF70_METFJ</name>
<dbReference type="GO" id="GO:1901678">
    <property type="term" value="P:iron coordination entity transport"/>
    <property type="evidence" value="ECO:0007669"/>
    <property type="project" value="UniProtKB-ARBA"/>
</dbReference>
<feature type="domain" description="Fe/B12 periplasmic-binding" evidence="7">
    <location>
        <begin position="45"/>
        <end position="298"/>
    </location>
</feature>
<evidence type="ECO:0000313" key="9">
    <source>
        <dbReference type="Proteomes" id="UP000009145"/>
    </source>
</evidence>
<protein>
    <submittedName>
        <fullName evidence="8">Putative ABC-type transporter, periplasmic component</fullName>
    </submittedName>
</protein>
<dbReference type="HOGENOM" id="CLU_038034_0_0_6"/>
<dbReference type="PANTHER" id="PTHR30532">
    <property type="entry name" value="IRON III DICITRATE-BINDING PERIPLASMIC PROTEIN"/>
    <property type="match status" value="1"/>
</dbReference>
<evidence type="ECO:0000256" key="2">
    <source>
        <dbReference type="ARBA" id="ARBA00008814"/>
    </source>
</evidence>
<dbReference type="InterPro" id="IPR002491">
    <property type="entry name" value="ABC_transptr_periplasmic_BD"/>
</dbReference>
<dbReference type="eggNOG" id="COG0614">
    <property type="taxonomic scope" value="Bacteria"/>
</dbReference>